<evidence type="ECO:0000313" key="2">
    <source>
        <dbReference type="EMBL" id="OHV27188.1"/>
    </source>
</evidence>
<proteinExistence type="predicted"/>
<evidence type="ECO:0000313" key="3">
    <source>
        <dbReference type="Proteomes" id="UP000179769"/>
    </source>
</evidence>
<dbReference type="EMBL" id="MAXA01000224">
    <property type="protein sequence ID" value="OHV27188.1"/>
    <property type="molecule type" value="Genomic_DNA"/>
</dbReference>
<gene>
    <name evidence="2" type="ORF">BBK14_04695</name>
</gene>
<evidence type="ECO:0000256" key="1">
    <source>
        <dbReference type="SAM" id="MobiDB-lite"/>
    </source>
</evidence>
<name>A0A1S1PWZ2_9ACTN</name>
<feature type="compositionally biased region" description="Basic residues" evidence="1">
    <location>
        <begin position="173"/>
        <end position="183"/>
    </location>
</feature>
<feature type="compositionally biased region" description="Low complexity" evidence="1">
    <location>
        <begin position="185"/>
        <end position="196"/>
    </location>
</feature>
<reference evidence="3" key="1">
    <citation type="submission" date="2016-07" db="EMBL/GenBank/DDBJ databases">
        <title>Frankia sp. NRRL B-16219 Genome sequencing.</title>
        <authorList>
            <person name="Ghodhbane-Gtari F."/>
            <person name="Swanson E."/>
            <person name="Gueddou A."/>
            <person name="Louati M."/>
            <person name="Nouioui I."/>
            <person name="Hezbri K."/>
            <person name="Abebe-Akele F."/>
            <person name="Simpson S."/>
            <person name="Morris K."/>
            <person name="Thomas K."/>
            <person name="Gtari M."/>
            <person name="Tisa L.S."/>
        </authorList>
    </citation>
    <scope>NUCLEOTIDE SEQUENCE [LARGE SCALE GENOMIC DNA]</scope>
    <source>
        <strain evidence="3">NRRL B-16219</strain>
    </source>
</reference>
<accession>A0A1S1PWZ2</accession>
<comment type="caution">
    <text evidence="2">The sequence shown here is derived from an EMBL/GenBank/DDBJ whole genome shotgun (WGS) entry which is preliminary data.</text>
</comment>
<protein>
    <submittedName>
        <fullName evidence="2">Uncharacterized protein</fullName>
    </submittedName>
</protein>
<feature type="region of interest" description="Disordered" evidence="1">
    <location>
        <begin position="173"/>
        <end position="228"/>
    </location>
</feature>
<dbReference type="AlphaFoldDB" id="A0A1S1PWZ2"/>
<organism evidence="2 3">
    <name type="scientific">Parafrankia soli</name>
    <dbReference type="NCBI Taxonomy" id="2599596"/>
    <lineage>
        <taxon>Bacteria</taxon>
        <taxon>Bacillati</taxon>
        <taxon>Actinomycetota</taxon>
        <taxon>Actinomycetes</taxon>
        <taxon>Frankiales</taxon>
        <taxon>Frankiaceae</taxon>
        <taxon>Parafrankia</taxon>
    </lineage>
</organism>
<dbReference type="Proteomes" id="UP000179769">
    <property type="component" value="Unassembled WGS sequence"/>
</dbReference>
<keyword evidence="3" id="KW-1185">Reference proteome</keyword>
<sequence length="228" mass="23676">MIRPCRGRLGAAAHELWSAHLCGLCLALRAMRTARVVTAEDPGITLAASASLAAAAARIHDHARDGDGLAGTRLLRAGAARAAGAADRAADERAGHWNPLTASGTTDAAARSLCLDALTGLRLAVDELTLVPSADAALLRVLLVDELTHSVTRTFAGTAPAEGDGWWRRRRARRRARREHGGRRAGANAAETAAMRVRSATATVGAEIAVDPGTGRSRLAPPAGTPDR</sequence>